<evidence type="ECO:0000313" key="3">
    <source>
        <dbReference type="Proteomes" id="UP000176689"/>
    </source>
</evidence>
<accession>A0A1F6E750</accession>
<feature type="domain" description="NYN" evidence="1">
    <location>
        <begin position="150"/>
        <end position="212"/>
    </location>
</feature>
<dbReference type="Proteomes" id="UP000176689">
    <property type="component" value="Unassembled WGS sequence"/>
</dbReference>
<dbReference type="InterPro" id="IPR021139">
    <property type="entry name" value="NYN"/>
</dbReference>
<reference evidence="2 3" key="1">
    <citation type="journal article" date="2016" name="Nat. Commun.">
        <title>Thousands of microbial genomes shed light on interconnected biogeochemical processes in an aquifer system.</title>
        <authorList>
            <person name="Anantharaman K."/>
            <person name="Brown C.T."/>
            <person name="Hug L.A."/>
            <person name="Sharon I."/>
            <person name="Castelle C.J."/>
            <person name="Probst A.J."/>
            <person name="Thomas B.C."/>
            <person name="Singh A."/>
            <person name="Wilkins M.J."/>
            <person name="Karaoz U."/>
            <person name="Brodie E.L."/>
            <person name="Williams K.H."/>
            <person name="Hubbard S.S."/>
            <person name="Banfield J.F."/>
        </authorList>
    </citation>
    <scope>NUCLEOTIDE SEQUENCE [LARGE SCALE GENOMIC DNA]</scope>
</reference>
<dbReference type="GO" id="GO:0004540">
    <property type="term" value="F:RNA nuclease activity"/>
    <property type="evidence" value="ECO:0007669"/>
    <property type="project" value="InterPro"/>
</dbReference>
<protein>
    <recommendedName>
        <fullName evidence="1">NYN domain-containing protein</fullName>
    </recommendedName>
</protein>
<sequence length="274" mass="31602">MFKGITDRITVVAEMYPKAITELEQIFNKPTVIYIDWQNVVHWQETVGCLFDLKRMKHLFDSFPNVKKVRWYGGTLIGDTKSEQQITEVKRLNYDVSTKPVKMMQMSIDVSSIPEDSPAIIKSFLKKSLLKKLDIETITFLNRKLKVFNQQGILKIEEPKCNFDVEIGRHMLEDYLANEFENFILWSGDGDFKSSLKHLTDNGKTIHIFSVAGRVSPEISELKPPIYDIRKIKEFICWARELPEAVRSKEAAFLKAKEEADLNAKGTPEEAPQL</sequence>
<proteinExistence type="predicted"/>
<organism evidence="2 3">
    <name type="scientific">Candidatus Kaiserbacteria bacterium RIFCSPHIGHO2_12_FULL_53_13</name>
    <dbReference type="NCBI Taxonomy" id="1798502"/>
    <lineage>
        <taxon>Bacteria</taxon>
        <taxon>Candidatus Kaiseribacteriota</taxon>
    </lineage>
</organism>
<dbReference type="Pfam" id="PF01936">
    <property type="entry name" value="NYN"/>
    <property type="match status" value="1"/>
</dbReference>
<dbReference type="EMBL" id="MFLP01000033">
    <property type="protein sequence ID" value="OGG69370.1"/>
    <property type="molecule type" value="Genomic_DNA"/>
</dbReference>
<dbReference type="PANTHER" id="PTHR35458:SF8">
    <property type="entry name" value="SLR0650 PROTEIN"/>
    <property type="match status" value="1"/>
</dbReference>
<dbReference type="AlphaFoldDB" id="A0A1F6E750"/>
<gene>
    <name evidence="2" type="ORF">A3F27_01155</name>
</gene>
<dbReference type="PANTHER" id="PTHR35458">
    <property type="entry name" value="SLR0755 PROTEIN"/>
    <property type="match status" value="1"/>
</dbReference>
<name>A0A1F6E750_9BACT</name>
<evidence type="ECO:0000313" key="2">
    <source>
        <dbReference type="EMBL" id="OGG69370.1"/>
    </source>
</evidence>
<comment type="caution">
    <text evidence="2">The sequence shown here is derived from an EMBL/GenBank/DDBJ whole genome shotgun (WGS) entry which is preliminary data.</text>
</comment>
<dbReference type="Gene3D" id="3.40.50.1010">
    <property type="entry name" value="5'-nuclease"/>
    <property type="match status" value="1"/>
</dbReference>
<evidence type="ECO:0000259" key="1">
    <source>
        <dbReference type="Pfam" id="PF01936"/>
    </source>
</evidence>
<dbReference type="InterPro" id="IPR047140">
    <property type="entry name" value="LabA"/>
</dbReference>